<sequence>MATALLLNVLIFLTAAVLVVPIIKRLGLGEVLGYLIAGVLIGPSALGLVPDAEGVLQFSQVGIVFLLFVIGLELKPARLKLMRKAVFGFGSLQVAITTLVLGLTALALGLPPVAAAVVGFSLGLCSTPLVLHLLGERQELNSRHGRHAFALLLFQDMAAIPVLAVIPILAADSLVSGGMTAVLKEVAIAVAAFTGLIFGGRKLLPPLFRLAAATDSREVFAGMSLLVLIGAALLMELAGLSMALGAFIAGILLADSEYRHSIEADIEPFRGLLLGLFFMAVGMTAKIGLLAQSPGLVLGLTALLLLAKGASLMIAARVYRCGWRETTTLGVLLSQGGEFAFVLLTAAGSAALLAQDLVHVLVLVVSLSMAATPILFLGHERLVRPLFKKPRPKRDFDAMDDDSPRIILVGFGRFGQIMGRALQGLEIPYTVLDINADHVDFVRRYGNKVYYGDATRLDLLDAAGARHAQVLVVAVGDPDISMRIIHRASKRFPHLKIYARARDRHHAQLLMRAKVGFILRELLPASLEMTREVLIGLGVPRDQAQHTIDTFRPHDEETLRRQLEVFGNEKKQMQTVRQAAKELETLFEADEDILTRVEEIPRRQASDGDDTKRSANES</sequence>
<evidence type="ECO:0000256" key="1">
    <source>
        <dbReference type="ARBA" id="ARBA00004127"/>
    </source>
</evidence>
<comment type="subcellular location">
    <subcellularLocation>
        <location evidence="1">Endomembrane system</location>
        <topology evidence="1">Multi-pass membrane protein</topology>
    </subcellularLocation>
</comment>
<dbReference type="InterPro" id="IPR003148">
    <property type="entry name" value="RCK_N"/>
</dbReference>
<evidence type="ECO:0000256" key="7">
    <source>
        <dbReference type="ARBA" id="ARBA00022958"/>
    </source>
</evidence>
<evidence type="ECO:0000256" key="10">
    <source>
        <dbReference type="ARBA" id="ARBA00023136"/>
    </source>
</evidence>
<dbReference type="InterPro" id="IPR004771">
    <property type="entry name" value="K/H_exchanger"/>
</dbReference>
<dbReference type="Gene3D" id="1.20.1530.20">
    <property type="match status" value="1"/>
</dbReference>
<feature type="transmembrane region" description="Helical" evidence="12">
    <location>
        <begin position="331"/>
        <end position="354"/>
    </location>
</feature>
<feature type="transmembrane region" description="Helical" evidence="12">
    <location>
        <begin position="360"/>
        <end position="378"/>
    </location>
</feature>
<dbReference type="PANTHER" id="PTHR46157">
    <property type="entry name" value="K(+) EFFLUX ANTIPORTER 3, CHLOROPLASTIC"/>
    <property type="match status" value="1"/>
</dbReference>
<keyword evidence="5" id="KW-0633">Potassium transport</keyword>
<feature type="transmembrane region" description="Helical" evidence="12">
    <location>
        <begin position="147"/>
        <end position="169"/>
    </location>
</feature>
<feature type="region of interest" description="Disordered" evidence="11">
    <location>
        <begin position="597"/>
        <end position="618"/>
    </location>
</feature>
<dbReference type="PANTHER" id="PTHR46157:SF4">
    <property type="entry name" value="K(+) EFFLUX ANTIPORTER 3, CHLOROPLASTIC"/>
    <property type="match status" value="1"/>
</dbReference>
<organism evidence="14">
    <name type="scientific">Halomonas sp. RT37</name>
    <dbReference type="NCBI Taxonomy" id="2950872"/>
    <lineage>
        <taxon>Bacteria</taxon>
        <taxon>Pseudomonadati</taxon>
        <taxon>Pseudomonadota</taxon>
        <taxon>Gammaproteobacteria</taxon>
        <taxon>Oceanospirillales</taxon>
        <taxon>Halomonadaceae</taxon>
        <taxon>Halomonas</taxon>
    </lineage>
</organism>
<evidence type="ECO:0000256" key="8">
    <source>
        <dbReference type="ARBA" id="ARBA00022989"/>
    </source>
</evidence>
<proteinExistence type="inferred from homology"/>
<feature type="transmembrane region" description="Helical" evidence="12">
    <location>
        <begin position="181"/>
        <end position="198"/>
    </location>
</feature>
<feature type="transmembrane region" description="Helical" evidence="12">
    <location>
        <begin position="86"/>
        <end position="108"/>
    </location>
</feature>
<dbReference type="InterPro" id="IPR038770">
    <property type="entry name" value="Na+/solute_symporter_sf"/>
</dbReference>
<dbReference type="NCBIfam" id="TIGR00932">
    <property type="entry name" value="2a37"/>
    <property type="match status" value="1"/>
</dbReference>
<evidence type="ECO:0000256" key="4">
    <source>
        <dbReference type="ARBA" id="ARBA00022449"/>
    </source>
</evidence>
<gene>
    <name evidence="14" type="ORF">NFG58_18070</name>
</gene>
<dbReference type="GO" id="GO:0015297">
    <property type="term" value="F:antiporter activity"/>
    <property type="evidence" value="ECO:0007669"/>
    <property type="project" value="UniProtKB-KW"/>
</dbReference>
<feature type="transmembrane region" description="Helical" evidence="12">
    <location>
        <begin position="6"/>
        <end position="24"/>
    </location>
</feature>
<dbReference type="PROSITE" id="PS51201">
    <property type="entry name" value="RCK_N"/>
    <property type="match status" value="1"/>
</dbReference>
<dbReference type="InterPro" id="IPR036291">
    <property type="entry name" value="NAD(P)-bd_dom_sf"/>
</dbReference>
<reference evidence="14" key="1">
    <citation type="submission" date="2022-06" db="EMBL/GenBank/DDBJ databases">
        <title>A novel DMS-producing enzyme.</title>
        <authorList>
            <person name="Zhang Y."/>
        </authorList>
    </citation>
    <scope>NUCLEOTIDE SEQUENCE</scope>
    <source>
        <strain evidence="14">RT37</strain>
    </source>
</reference>
<evidence type="ECO:0000259" key="13">
    <source>
        <dbReference type="PROSITE" id="PS51201"/>
    </source>
</evidence>
<name>A0AAU7KGH8_9GAMM</name>
<dbReference type="RefSeq" id="WP_348827113.1">
    <property type="nucleotide sequence ID" value="NZ_CP098827.1"/>
</dbReference>
<dbReference type="GO" id="GO:0008324">
    <property type="term" value="F:monoatomic cation transmembrane transporter activity"/>
    <property type="evidence" value="ECO:0007669"/>
    <property type="project" value="InterPro"/>
</dbReference>
<evidence type="ECO:0000313" key="14">
    <source>
        <dbReference type="EMBL" id="XBO70494.1"/>
    </source>
</evidence>
<dbReference type="AlphaFoldDB" id="A0AAU7KGH8"/>
<feature type="transmembrane region" description="Helical" evidence="12">
    <location>
        <begin position="297"/>
        <end position="319"/>
    </location>
</feature>
<evidence type="ECO:0000256" key="2">
    <source>
        <dbReference type="ARBA" id="ARBA00005551"/>
    </source>
</evidence>
<keyword evidence="3" id="KW-0813">Transport</keyword>
<feature type="transmembrane region" description="Helical" evidence="12">
    <location>
        <begin position="31"/>
        <end position="49"/>
    </location>
</feature>
<dbReference type="GO" id="GO:0012505">
    <property type="term" value="C:endomembrane system"/>
    <property type="evidence" value="ECO:0007669"/>
    <property type="project" value="UniProtKB-SubCell"/>
</dbReference>
<keyword evidence="6 12" id="KW-0812">Transmembrane</keyword>
<accession>A0AAU7KGH8</accession>
<dbReference type="GO" id="GO:1902600">
    <property type="term" value="P:proton transmembrane transport"/>
    <property type="evidence" value="ECO:0007669"/>
    <property type="project" value="InterPro"/>
</dbReference>
<feature type="transmembrane region" description="Helical" evidence="12">
    <location>
        <begin position="55"/>
        <end position="74"/>
    </location>
</feature>
<dbReference type="GO" id="GO:0006813">
    <property type="term" value="P:potassium ion transport"/>
    <property type="evidence" value="ECO:0007669"/>
    <property type="project" value="UniProtKB-KW"/>
</dbReference>
<keyword evidence="4" id="KW-0050">Antiport</keyword>
<feature type="transmembrane region" description="Helical" evidence="12">
    <location>
        <begin position="271"/>
        <end position="291"/>
    </location>
</feature>
<dbReference type="Gene3D" id="3.40.50.720">
    <property type="entry name" value="NAD(P)-binding Rossmann-like Domain"/>
    <property type="match status" value="1"/>
</dbReference>
<keyword evidence="8 12" id="KW-1133">Transmembrane helix</keyword>
<evidence type="ECO:0000256" key="9">
    <source>
        <dbReference type="ARBA" id="ARBA00023065"/>
    </source>
</evidence>
<evidence type="ECO:0000256" key="5">
    <source>
        <dbReference type="ARBA" id="ARBA00022538"/>
    </source>
</evidence>
<dbReference type="GO" id="GO:0005886">
    <property type="term" value="C:plasma membrane"/>
    <property type="evidence" value="ECO:0007669"/>
    <property type="project" value="TreeGrafter"/>
</dbReference>
<comment type="similarity">
    <text evidence="2">Belongs to the monovalent cation:proton antiporter 2 (CPA2) transporter (TC 2.A.37) family.</text>
</comment>
<dbReference type="FunFam" id="3.40.50.720:FF:000036">
    <property type="entry name" value="Glutathione-regulated potassium-efflux system protein KefB"/>
    <property type="match status" value="1"/>
</dbReference>
<feature type="transmembrane region" description="Helical" evidence="12">
    <location>
        <begin position="114"/>
        <end position="135"/>
    </location>
</feature>
<dbReference type="Pfam" id="PF00999">
    <property type="entry name" value="Na_H_Exchanger"/>
    <property type="match status" value="1"/>
</dbReference>
<dbReference type="InterPro" id="IPR006153">
    <property type="entry name" value="Cation/H_exchanger_TM"/>
</dbReference>
<feature type="transmembrane region" description="Helical" evidence="12">
    <location>
        <begin position="241"/>
        <end position="259"/>
    </location>
</feature>
<evidence type="ECO:0000256" key="3">
    <source>
        <dbReference type="ARBA" id="ARBA00022448"/>
    </source>
</evidence>
<keyword evidence="7" id="KW-0630">Potassium</keyword>
<keyword evidence="9" id="KW-0406">Ion transport</keyword>
<keyword evidence="10 12" id="KW-0472">Membrane</keyword>
<evidence type="ECO:0000256" key="12">
    <source>
        <dbReference type="SAM" id="Phobius"/>
    </source>
</evidence>
<protein>
    <submittedName>
        <fullName evidence="14">Monovalent cation:proton antiporter-2 (CPA2) family protein</fullName>
    </submittedName>
</protein>
<dbReference type="SUPFAM" id="SSF51735">
    <property type="entry name" value="NAD(P)-binding Rossmann-fold domains"/>
    <property type="match status" value="1"/>
</dbReference>
<dbReference type="Pfam" id="PF02254">
    <property type="entry name" value="TrkA_N"/>
    <property type="match status" value="1"/>
</dbReference>
<feature type="domain" description="RCK N-terminal" evidence="13">
    <location>
        <begin position="403"/>
        <end position="523"/>
    </location>
</feature>
<evidence type="ECO:0000256" key="6">
    <source>
        <dbReference type="ARBA" id="ARBA00022692"/>
    </source>
</evidence>
<evidence type="ECO:0000256" key="11">
    <source>
        <dbReference type="SAM" id="MobiDB-lite"/>
    </source>
</evidence>
<dbReference type="EMBL" id="CP098827">
    <property type="protein sequence ID" value="XBO70494.1"/>
    <property type="molecule type" value="Genomic_DNA"/>
</dbReference>